<dbReference type="AlphaFoldDB" id="A0A1X1WSB1"/>
<feature type="domain" description="GmrSD restriction endonucleases C-terminal" evidence="2">
    <location>
        <begin position="450"/>
        <end position="556"/>
    </location>
</feature>
<sequence length="615" mass="71556">MKKIDGVAKSIRDILKGNKYSIDYYQREYRWEAKQLAELINDLTSKFEQAWDPSHARKEVEKYPYYFLGSIIISEKDGEPFIVDGQQRLTSLTLLLTFLRRLQEGRSDKVDIDELIFSETYGERSFNLDVEDRYDCMVALYDKGSFQVPKAAPESVLTLVARYDELAGIFPEPLRGPALPFFIDWLQNRVQIVQITAYADDDAYTIFETMNDRGLKLTPADMLKGYLLANIEDGAPRLKANDLWRRRLRELNDFADDAGADFLKTWLRSQYADKIRERKKAAQPEDWDRIGTEFHRWLRSNHSRVGLKSKAEFLDFILEDFDFYSNQYLRILDASKSLIDPLSPLRFISYNTDFGFTLQDQLLLAPLTPDDDGPTIDRKFELVGRFVDILVAWRIWNNRSTAYSTMSYAMFNVMRDIRGLNVPKLAKKLTDTLKKETETFDTNDDLILHQQNRSRIHLLLARIADYLETSSGGETRYDELANNGKKSIRYEVEHIWADHFNRHKDEFDHEAAFERHRNRIGGLLLLPKSFNASYNDSTFGKKLPHYFKQNLLAASLNQLSYEKNPGFVKFVSATGLNFRPYEDFKADDIDERGELYKQLAKRVWNPAHLIAAAEA</sequence>
<evidence type="ECO:0000313" key="3">
    <source>
        <dbReference type="EMBL" id="ORV89491.1"/>
    </source>
</evidence>
<dbReference type="PANTHER" id="PTHR35149:SF2">
    <property type="entry name" value="DUF262 DOMAIN-CONTAINING PROTEIN"/>
    <property type="match status" value="1"/>
</dbReference>
<dbReference type="Proteomes" id="UP000193622">
    <property type="component" value="Unassembled WGS sequence"/>
</dbReference>
<dbReference type="InterPro" id="IPR004919">
    <property type="entry name" value="GmrSD_N"/>
</dbReference>
<evidence type="ECO:0000313" key="4">
    <source>
        <dbReference type="Proteomes" id="UP000193622"/>
    </source>
</evidence>
<evidence type="ECO:0008006" key="5">
    <source>
        <dbReference type="Google" id="ProtNLM"/>
    </source>
</evidence>
<dbReference type="RefSeq" id="WP_085173432.1">
    <property type="nucleotide sequence ID" value="NZ_LQPC01000026.1"/>
</dbReference>
<dbReference type="InterPro" id="IPR011089">
    <property type="entry name" value="GmrSD_C"/>
</dbReference>
<comment type="caution">
    <text evidence="3">The sequence shown here is derived from an EMBL/GenBank/DDBJ whole genome shotgun (WGS) entry which is preliminary data.</text>
</comment>
<name>A0A1X1WSB1_MYCIR</name>
<accession>A0A1X1WSB1</accession>
<organism evidence="3 4">
    <name type="scientific">Mycolicibacterium iranicum</name>
    <name type="common">Mycobacterium iranicum</name>
    <dbReference type="NCBI Taxonomy" id="912594"/>
    <lineage>
        <taxon>Bacteria</taxon>
        <taxon>Bacillati</taxon>
        <taxon>Actinomycetota</taxon>
        <taxon>Actinomycetes</taxon>
        <taxon>Mycobacteriales</taxon>
        <taxon>Mycobacteriaceae</taxon>
        <taxon>Mycolicibacterium</taxon>
    </lineage>
</organism>
<protein>
    <recommendedName>
        <fullName evidence="5">DUF262 domain-containing protein</fullName>
    </recommendedName>
</protein>
<evidence type="ECO:0000259" key="2">
    <source>
        <dbReference type="Pfam" id="PF07510"/>
    </source>
</evidence>
<proteinExistence type="predicted"/>
<dbReference type="Pfam" id="PF07510">
    <property type="entry name" value="GmrSD_C"/>
    <property type="match status" value="1"/>
</dbReference>
<evidence type="ECO:0000259" key="1">
    <source>
        <dbReference type="Pfam" id="PF03235"/>
    </source>
</evidence>
<dbReference type="PANTHER" id="PTHR35149">
    <property type="entry name" value="SLL5132 PROTEIN"/>
    <property type="match status" value="1"/>
</dbReference>
<reference evidence="3 4" key="1">
    <citation type="submission" date="2016-01" db="EMBL/GenBank/DDBJ databases">
        <title>The new phylogeny of the genus Mycobacterium.</title>
        <authorList>
            <person name="Tarcisio F."/>
            <person name="Conor M."/>
            <person name="Antonella G."/>
            <person name="Elisabetta G."/>
            <person name="Giulia F.S."/>
            <person name="Sara T."/>
            <person name="Anna F."/>
            <person name="Clotilde B."/>
            <person name="Roberto B."/>
            <person name="Veronica D.S."/>
            <person name="Fabio R."/>
            <person name="Monica P."/>
            <person name="Olivier J."/>
            <person name="Enrico T."/>
            <person name="Nicola S."/>
        </authorList>
    </citation>
    <scope>NUCLEOTIDE SEQUENCE [LARGE SCALE GENOMIC DNA]</scope>
    <source>
        <strain evidence="3 4">DSM 45541</strain>
    </source>
</reference>
<dbReference type="EMBL" id="LQPC01000026">
    <property type="protein sequence ID" value="ORV89491.1"/>
    <property type="molecule type" value="Genomic_DNA"/>
</dbReference>
<feature type="domain" description="GmrSD restriction endonucleases N-terminal" evidence="1">
    <location>
        <begin position="11"/>
        <end position="227"/>
    </location>
</feature>
<gene>
    <name evidence="3" type="ORF">AWC12_08660</name>
</gene>
<dbReference type="Pfam" id="PF03235">
    <property type="entry name" value="GmrSD_N"/>
    <property type="match status" value="1"/>
</dbReference>